<feature type="compositionally biased region" description="Low complexity" evidence="5">
    <location>
        <begin position="325"/>
        <end position="337"/>
    </location>
</feature>
<evidence type="ECO:0000256" key="1">
    <source>
        <dbReference type="ARBA" id="ARBA00022656"/>
    </source>
</evidence>
<evidence type="ECO:0000256" key="3">
    <source>
        <dbReference type="ARBA" id="ARBA00023026"/>
    </source>
</evidence>
<dbReference type="OrthoDB" id="4923592at2759"/>
<evidence type="ECO:0000256" key="4">
    <source>
        <dbReference type="ARBA" id="ARBA00023157"/>
    </source>
</evidence>
<accession>A0A2A9PNB5</accession>
<dbReference type="AlphaFoldDB" id="A0A2A9PNB5"/>
<evidence type="ECO:0000256" key="5">
    <source>
        <dbReference type="SAM" id="MobiDB-lite"/>
    </source>
</evidence>
<keyword evidence="3" id="KW-0843">Virulence</keyword>
<comment type="caution">
    <text evidence="7">The sequence shown here is derived from an EMBL/GenBank/DDBJ whole genome shotgun (WGS) entry which is preliminary data.</text>
</comment>
<keyword evidence="2 6" id="KW-0732">Signal</keyword>
<keyword evidence="4" id="KW-1015">Disulfide bond</keyword>
<feature type="region of interest" description="Disordered" evidence="5">
    <location>
        <begin position="277"/>
        <end position="337"/>
    </location>
</feature>
<dbReference type="Gene3D" id="3.90.210.10">
    <property type="entry name" value="Heat-Labile Enterotoxin, subunit A"/>
    <property type="match status" value="2"/>
</dbReference>
<keyword evidence="1" id="KW-0800">Toxin</keyword>
<dbReference type="SUPFAM" id="SSF56399">
    <property type="entry name" value="ADP-ribosylation"/>
    <property type="match status" value="1"/>
</dbReference>
<feature type="signal peptide" evidence="6">
    <location>
        <begin position="1"/>
        <end position="17"/>
    </location>
</feature>
<evidence type="ECO:0000313" key="7">
    <source>
        <dbReference type="EMBL" id="PFH62985.1"/>
    </source>
</evidence>
<dbReference type="Pfam" id="PF01375">
    <property type="entry name" value="Enterotoxin_a"/>
    <property type="match status" value="1"/>
</dbReference>
<keyword evidence="8" id="KW-1185">Reference proteome</keyword>
<feature type="chain" id="PRO_5012879956" evidence="6">
    <location>
        <begin position="18"/>
        <end position="812"/>
    </location>
</feature>
<proteinExistence type="predicted"/>
<sequence>MMIVLPLWLLSLRSVLAIPTTEKTPEPEKAEALLPFPQPAAGVVFVFFASTYLSPLEIYSRTGYPLPAGYENFDSSFNVSLTAVNAPPPGAFIALWRSPNLALQHVPGARFLYQVHCSENMLDFSEEIWILGGLNVSQIIGHYELPSGDEDYEIPWANLAHLHLHDNAYYNEGWWWGHRMTAFDPRYWNVAEPRMSAKLFMESLTGEARRAIGWTGQFPLPFQSRQPLTPVHTLAPRPHGASAFSDDDYSYTYYLSTDEDGEYPEPPKKKVVASKDLVYSDKEQQAGTSRAAQDLRDSEEAGPSSAGDSRTAPDVAGDSRTAPDVAGVPPAGVVSPSVHQEDYDEYNIFDAADRAALEHLAQAGQMNPARCLTILAELILLMKGSGRQRSELKRRWLPPVAEEALNSTPVPTTADNDHCAKLKKKLKLAREKPELLHQRSEPIHGPLPMPDIYNLSSVYGADFALIRSNFSATTAEELGYLPAPAFDGIRQYKADWSIYNHYHGQTQKHESSAYLAATRDTDRGLNRNRHPDGATFIYVAQMTDNFIPVGTTLRIKQPEEYAVARHVSMRLIHGWMNLTSGHYVRNKAFVSLGFSAMPAPAQPQLAGFPMASKSWTYPAFHRFGRACLFVDTEGSEPSVEATKEALESCTRDTQLGVLERHGQAFLNRLPCVALEQLAMYMEIGGDGTSETVWAIFPHDTVRMFEEARAEARQWRNIDLELAYRKGAVLLAEMGNLGIMCSSENWHDSWTLKSLKLRGKCVHPRPPVEYRDYENMEAEFQNTDGVNRVVWEETLLASRWVNCPGCQVLHPLS</sequence>
<dbReference type="GO" id="GO:0090729">
    <property type="term" value="F:toxin activity"/>
    <property type="evidence" value="ECO:0007669"/>
    <property type="project" value="UniProtKB-KW"/>
</dbReference>
<protein>
    <submittedName>
        <fullName evidence="7">Enterotoxin</fullName>
    </submittedName>
</protein>
<gene>
    <name evidence="7" type="ORF">XA68_10397</name>
</gene>
<evidence type="ECO:0000256" key="6">
    <source>
        <dbReference type="SAM" id="SignalP"/>
    </source>
</evidence>
<evidence type="ECO:0000313" key="8">
    <source>
        <dbReference type="Proteomes" id="UP000037136"/>
    </source>
</evidence>
<dbReference type="EMBL" id="LAZP02000011">
    <property type="protein sequence ID" value="PFH62985.1"/>
    <property type="molecule type" value="Genomic_DNA"/>
</dbReference>
<dbReference type="InterPro" id="IPR001144">
    <property type="entry name" value="Enterotoxin_A"/>
</dbReference>
<organism evidence="7 8">
    <name type="scientific">Ophiocordyceps unilateralis</name>
    <name type="common">Zombie-ant fungus</name>
    <name type="synonym">Torrubia unilateralis</name>
    <dbReference type="NCBI Taxonomy" id="268505"/>
    <lineage>
        <taxon>Eukaryota</taxon>
        <taxon>Fungi</taxon>
        <taxon>Dikarya</taxon>
        <taxon>Ascomycota</taxon>
        <taxon>Pezizomycotina</taxon>
        <taxon>Sordariomycetes</taxon>
        <taxon>Hypocreomycetidae</taxon>
        <taxon>Hypocreales</taxon>
        <taxon>Ophiocordycipitaceae</taxon>
        <taxon>Ophiocordyceps</taxon>
    </lineage>
</organism>
<reference evidence="7 8" key="2">
    <citation type="journal article" date="2017" name="Sci. Rep.">
        <title>Ant-infecting Ophiocordyceps genomes reveal a high diversity of potential behavioral manipulation genes and a possible major role for enterotoxins.</title>
        <authorList>
            <person name="de Bekker C."/>
            <person name="Ohm R.A."/>
            <person name="Evans H.C."/>
            <person name="Brachmann A."/>
            <person name="Hughes D.P."/>
        </authorList>
    </citation>
    <scope>NUCLEOTIDE SEQUENCE [LARGE SCALE GENOMIC DNA]</scope>
    <source>
        <strain evidence="7 8">SC16a</strain>
    </source>
</reference>
<name>A0A2A9PNB5_OPHUN</name>
<reference evidence="7 8" key="1">
    <citation type="journal article" date="2015" name="BMC Genomics">
        <title>Gene expression during zombie ant biting behavior reflects the complexity underlying fungal parasitic behavioral manipulation.</title>
        <authorList>
            <person name="de Bekker C."/>
            <person name="Ohm R.A."/>
            <person name="Loreto R.G."/>
            <person name="Sebastian A."/>
            <person name="Albert I."/>
            <person name="Merrow M."/>
            <person name="Brachmann A."/>
            <person name="Hughes D.P."/>
        </authorList>
    </citation>
    <scope>NUCLEOTIDE SEQUENCE [LARGE SCALE GENOMIC DNA]</scope>
    <source>
        <strain evidence="7 8">SC16a</strain>
    </source>
</reference>
<dbReference type="Proteomes" id="UP000037136">
    <property type="component" value="Unassembled WGS sequence"/>
</dbReference>
<evidence type="ECO:0000256" key="2">
    <source>
        <dbReference type="ARBA" id="ARBA00022729"/>
    </source>
</evidence>